<dbReference type="Proteomes" id="UP000499080">
    <property type="component" value="Unassembled WGS sequence"/>
</dbReference>
<dbReference type="AlphaFoldDB" id="A0A4Y2TAC7"/>
<dbReference type="Gene3D" id="3.30.420.10">
    <property type="entry name" value="Ribonuclease H-like superfamily/Ribonuclease H"/>
    <property type="match status" value="1"/>
</dbReference>
<accession>A0A4Y2TAC7</accession>
<gene>
    <name evidence="1" type="ORF">AVEN_21527_1</name>
</gene>
<dbReference type="GO" id="GO:0003676">
    <property type="term" value="F:nucleic acid binding"/>
    <property type="evidence" value="ECO:0007669"/>
    <property type="project" value="InterPro"/>
</dbReference>
<dbReference type="PANTHER" id="PTHR47326">
    <property type="entry name" value="TRANSPOSABLE ELEMENT TC3 TRANSPOSASE-LIKE PROTEIN"/>
    <property type="match status" value="1"/>
</dbReference>
<dbReference type="InterPro" id="IPR036397">
    <property type="entry name" value="RNaseH_sf"/>
</dbReference>
<proteinExistence type="predicted"/>
<evidence type="ECO:0008006" key="3">
    <source>
        <dbReference type="Google" id="ProtNLM"/>
    </source>
</evidence>
<comment type="caution">
    <text evidence="1">The sequence shown here is derived from an EMBL/GenBank/DDBJ whole genome shotgun (WGS) entry which is preliminary data.</text>
</comment>
<protein>
    <recommendedName>
        <fullName evidence="3">Tc1-like transposase DDE domain-containing protein</fullName>
    </recommendedName>
</protein>
<sequence>MQDGAPPHIAYPFKSLLSMHFGIDSIISLQFPTNWPPRSPDLNPWDIWLWGYLKHAVFCGPIENLAELKTSIAQNVQNMSTVTLRSVVEHAICRFELMIVNGG</sequence>
<dbReference type="PANTHER" id="PTHR47326:SF1">
    <property type="entry name" value="HTH PSQ-TYPE DOMAIN-CONTAINING PROTEIN"/>
    <property type="match status" value="1"/>
</dbReference>
<evidence type="ECO:0000313" key="1">
    <source>
        <dbReference type="EMBL" id="GBN97594.1"/>
    </source>
</evidence>
<name>A0A4Y2TAC7_ARAVE</name>
<dbReference type="EMBL" id="BGPR01027242">
    <property type="protein sequence ID" value="GBN97594.1"/>
    <property type="molecule type" value="Genomic_DNA"/>
</dbReference>
<keyword evidence="2" id="KW-1185">Reference proteome</keyword>
<evidence type="ECO:0000313" key="2">
    <source>
        <dbReference type="Proteomes" id="UP000499080"/>
    </source>
</evidence>
<dbReference type="OrthoDB" id="6436543at2759"/>
<reference evidence="1 2" key="1">
    <citation type="journal article" date="2019" name="Sci. Rep.">
        <title>Orb-weaving spider Araneus ventricosus genome elucidates the spidroin gene catalogue.</title>
        <authorList>
            <person name="Kono N."/>
            <person name="Nakamura H."/>
            <person name="Ohtoshi R."/>
            <person name="Moran D.A.P."/>
            <person name="Shinohara A."/>
            <person name="Yoshida Y."/>
            <person name="Fujiwara M."/>
            <person name="Mori M."/>
            <person name="Tomita M."/>
            <person name="Arakawa K."/>
        </authorList>
    </citation>
    <scope>NUCLEOTIDE SEQUENCE [LARGE SCALE GENOMIC DNA]</scope>
</reference>
<organism evidence="1 2">
    <name type="scientific">Araneus ventricosus</name>
    <name type="common">Orbweaver spider</name>
    <name type="synonym">Epeira ventricosa</name>
    <dbReference type="NCBI Taxonomy" id="182803"/>
    <lineage>
        <taxon>Eukaryota</taxon>
        <taxon>Metazoa</taxon>
        <taxon>Ecdysozoa</taxon>
        <taxon>Arthropoda</taxon>
        <taxon>Chelicerata</taxon>
        <taxon>Arachnida</taxon>
        <taxon>Araneae</taxon>
        <taxon>Araneomorphae</taxon>
        <taxon>Entelegynae</taxon>
        <taxon>Araneoidea</taxon>
        <taxon>Araneidae</taxon>
        <taxon>Araneus</taxon>
    </lineage>
</organism>